<proteinExistence type="predicted"/>
<dbReference type="AlphaFoldDB" id="A0ABC8UJ23"/>
<comment type="caution">
    <text evidence="1">The sequence shown here is derived from an EMBL/GenBank/DDBJ whole genome shotgun (WGS) entry which is preliminary data.</text>
</comment>
<reference evidence="1 2" key="1">
    <citation type="submission" date="2024-02" db="EMBL/GenBank/DDBJ databases">
        <authorList>
            <person name="Vignale AGUSTIN F."/>
            <person name="Sosa J E."/>
            <person name="Modenutti C."/>
        </authorList>
    </citation>
    <scope>NUCLEOTIDE SEQUENCE [LARGE SCALE GENOMIC DNA]</scope>
</reference>
<evidence type="ECO:0000313" key="2">
    <source>
        <dbReference type="Proteomes" id="UP001642360"/>
    </source>
</evidence>
<organism evidence="1 2">
    <name type="scientific">Ilex paraguariensis</name>
    <name type="common">yerba mate</name>
    <dbReference type="NCBI Taxonomy" id="185542"/>
    <lineage>
        <taxon>Eukaryota</taxon>
        <taxon>Viridiplantae</taxon>
        <taxon>Streptophyta</taxon>
        <taxon>Embryophyta</taxon>
        <taxon>Tracheophyta</taxon>
        <taxon>Spermatophyta</taxon>
        <taxon>Magnoliopsida</taxon>
        <taxon>eudicotyledons</taxon>
        <taxon>Gunneridae</taxon>
        <taxon>Pentapetalae</taxon>
        <taxon>asterids</taxon>
        <taxon>campanulids</taxon>
        <taxon>Aquifoliales</taxon>
        <taxon>Aquifoliaceae</taxon>
        <taxon>Ilex</taxon>
    </lineage>
</organism>
<name>A0ABC8UJ23_9AQUA</name>
<dbReference type="Proteomes" id="UP001642360">
    <property type="component" value="Unassembled WGS sequence"/>
</dbReference>
<keyword evidence="2" id="KW-1185">Reference proteome</keyword>
<dbReference type="EMBL" id="CAUOFW020007913">
    <property type="protein sequence ID" value="CAK9181029.1"/>
    <property type="molecule type" value="Genomic_DNA"/>
</dbReference>
<gene>
    <name evidence="1" type="ORF">ILEXP_LOCUS51065</name>
</gene>
<sequence>MDGNSKTYTAIDGLPTIARTVHLPCSRLFNKVAALSRVRLLGCLAPLAASLLLPAQIAPTACLPAQDNSCSELQSAAVFISCELLSAPFFLIARPPA</sequence>
<evidence type="ECO:0000313" key="1">
    <source>
        <dbReference type="EMBL" id="CAK9181029.1"/>
    </source>
</evidence>
<accession>A0ABC8UJ23</accession>
<protein>
    <submittedName>
        <fullName evidence="1">Uncharacterized protein</fullName>
    </submittedName>
</protein>